<dbReference type="PROSITE" id="PS50261">
    <property type="entry name" value="G_PROTEIN_RECEP_F2_4"/>
    <property type="match status" value="1"/>
</dbReference>
<reference evidence="11" key="3">
    <citation type="submission" date="2025-09" db="UniProtKB">
        <authorList>
            <consortium name="Ensembl"/>
        </authorList>
    </citation>
    <scope>IDENTIFICATION</scope>
</reference>
<evidence type="ECO:0000256" key="3">
    <source>
        <dbReference type="ARBA" id="ARBA00022692"/>
    </source>
</evidence>
<comment type="similarity">
    <text evidence="2">Belongs to the G-protein coupled receptor 2 family. Adhesion G-protein coupled receptor (ADGR) subfamily.</text>
</comment>
<keyword evidence="6" id="KW-1015">Disulfide bond</keyword>
<evidence type="ECO:0000256" key="8">
    <source>
        <dbReference type="SAM" id="Phobius"/>
    </source>
</evidence>
<feature type="transmembrane region" description="Helical" evidence="8">
    <location>
        <begin position="246"/>
        <end position="264"/>
    </location>
</feature>
<organism evidence="11 12">
    <name type="scientific">Denticeps clupeoides</name>
    <name type="common">denticle herring</name>
    <dbReference type="NCBI Taxonomy" id="299321"/>
    <lineage>
        <taxon>Eukaryota</taxon>
        <taxon>Metazoa</taxon>
        <taxon>Chordata</taxon>
        <taxon>Craniata</taxon>
        <taxon>Vertebrata</taxon>
        <taxon>Euteleostomi</taxon>
        <taxon>Actinopterygii</taxon>
        <taxon>Neopterygii</taxon>
        <taxon>Teleostei</taxon>
        <taxon>Clupei</taxon>
        <taxon>Clupeiformes</taxon>
        <taxon>Denticipitoidei</taxon>
        <taxon>Denticipitidae</taxon>
        <taxon>Denticeps</taxon>
    </lineage>
</organism>
<reference evidence="11" key="2">
    <citation type="submission" date="2025-08" db="UniProtKB">
        <authorList>
            <consortium name="Ensembl"/>
        </authorList>
    </citation>
    <scope>IDENTIFICATION</scope>
</reference>
<evidence type="ECO:0000256" key="7">
    <source>
        <dbReference type="ARBA" id="ARBA00023180"/>
    </source>
</evidence>
<feature type="domain" description="G-protein coupled receptors family 2 profile 2" evidence="10">
    <location>
        <begin position="205"/>
        <end position="473"/>
    </location>
</feature>
<dbReference type="GO" id="GO:0004930">
    <property type="term" value="F:G protein-coupled receptor activity"/>
    <property type="evidence" value="ECO:0007669"/>
    <property type="project" value="InterPro"/>
</dbReference>
<dbReference type="FunFam" id="1.20.1070.10:FF:000058">
    <property type="entry name" value="Adhesion G protein-coupled receptor F5"/>
    <property type="match status" value="1"/>
</dbReference>
<sequence>EEKAYSNKGYHNKELTAPPGVYMERRSWLRLLLDGHPLNESLMSSWNSTPDQSLPGRYLDSVEGLIQAFKINSGTQTTENILLKTCQQCDILNVNVQVNNFIQNATVTAFKTLKNLLPHTLNNESVDLLGSVVSVIANNQSGVHFDFSVQRKRNHKMHCVVWKDNQWSSDGCDWGGADNPGVCYCSHLCAFTILMSKTPEQLPFADQLTKIGLGVSITSLTICLLIEFLVWNKVVKSTITHFRHTALINISLCLLIADCAFLASPNSDSSSSQTLSNWCLPLVVLKHFCFLAMFFWMLSLSMVLLHSLIFIFHQLSKKVYLAFAFSLGYFCPFLIVLLTYISYQNGGTNSEYFSLDTCWLKYDGLFQGSIYAFIMPVGVIVFINFCSLIVVILKLLKPSVSEGAFQNEKDVIRSILKAVIFLTPIFGITWALGFFVLTVDLTTEPLSFIVNYSFILLNAFQVFTLYHLYITFRNGHCVCYR</sequence>
<keyword evidence="7" id="KW-0325">Glycoprotein</keyword>
<feature type="transmembrane region" description="Helical" evidence="8">
    <location>
        <begin position="211"/>
        <end position="234"/>
    </location>
</feature>
<evidence type="ECO:0000256" key="5">
    <source>
        <dbReference type="ARBA" id="ARBA00023136"/>
    </source>
</evidence>
<dbReference type="AlphaFoldDB" id="A0AAY4C4A2"/>
<evidence type="ECO:0000256" key="1">
    <source>
        <dbReference type="ARBA" id="ARBA00004141"/>
    </source>
</evidence>
<reference evidence="11 12" key="1">
    <citation type="submission" date="2020-06" db="EMBL/GenBank/DDBJ databases">
        <authorList>
            <consortium name="Wellcome Sanger Institute Data Sharing"/>
        </authorList>
    </citation>
    <scope>NUCLEOTIDE SEQUENCE [LARGE SCALE GENOMIC DNA]</scope>
</reference>
<dbReference type="PANTHER" id="PTHR45813:SF2">
    <property type="entry name" value="ADHESION G-PROTEIN COUPLED RECEPTOR F3"/>
    <property type="match status" value="1"/>
</dbReference>
<dbReference type="Gene3D" id="1.20.1070.10">
    <property type="entry name" value="Rhodopsin 7-helix transmembrane proteins"/>
    <property type="match status" value="1"/>
</dbReference>
<comment type="subcellular location">
    <subcellularLocation>
        <location evidence="1">Membrane</location>
        <topology evidence="1">Multi-pass membrane protein</topology>
    </subcellularLocation>
</comment>
<proteinExistence type="inferred from homology"/>
<feature type="transmembrane region" description="Helical" evidence="8">
    <location>
        <begin position="370"/>
        <end position="393"/>
    </location>
</feature>
<dbReference type="InterPro" id="IPR000832">
    <property type="entry name" value="GPCR_2_secretin-like"/>
</dbReference>
<evidence type="ECO:0000256" key="4">
    <source>
        <dbReference type="ARBA" id="ARBA00022989"/>
    </source>
</evidence>
<dbReference type="InterPro" id="IPR046338">
    <property type="entry name" value="GAIN_dom_sf"/>
</dbReference>
<keyword evidence="3 8" id="KW-0812">Transmembrane</keyword>
<evidence type="ECO:0000256" key="2">
    <source>
        <dbReference type="ARBA" id="ARBA00007343"/>
    </source>
</evidence>
<evidence type="ECO:0000313" key="11">
    <source>
        <dbReference type="Ensembl" id="ENSDCDP00010027371.1"/>
    </source>
</evidence>
<evidence type="ECO:0000259" key="10">
    <source>
        <dbReference type="PROSITE" id="PS50261"/>
    </source>
</evidence>
<dbReference type="InterPro" id="IPR051587">
    <property type="entry name" value="Adhesion_GPCR"/>
</dbReference>
<name>A0AAY4C4A2_9TELE</name>
<keyword evidence="12" id="KW-1185">Reference proteome</keyword>
<dbReference type="GO" id="GO:0007189">
    <property type="term" value="P:adenylate cyclase-activating G protein-coupled receptor signaling pathway"/>
    <property type="evidence" value="ECO:0007669"/>
    <property type="project" value="TreeGrafter"/>
</dbReference>
<dbReference type="GO" id="GO:0007166">
    <property type="term" value="P:cell surface receptor signaling pathway"/>
    <property type="evidence" value="ECO:0007669"/>
    <property type="project" value="InterPro"/>
</dbReference>
<dbReference type="Pfam" id="PF00002">
    <property type="entry name" value="7tm_2"/>
    <property type="match status" value="1"/>
</dbReference>
<dbReference type="GO" id="GO:0016020">
    <property type="term" value="C:membrane"/>
    <property type="evidence" value="ECO:0007669"/>
    <property type="project" value="UniProtKB-SubCell"/>
</dbReference>
<accession>A0AAY4C4A2</accession>
<feature type="transmembrane region" description="Helical" evidence="8">
    <location>
        <begin position="449"/>
        <end position="472"/>
    </location>
</feature>
<keyword evidence="5 8" id="KW-0472">Membrane</keyword>
<feature type="transmembrane region" description="Helical" evidence="8">
    <location>
        <begin position="414"/>
        <end position="437"/>
    </location>
</feature>
<dbReference type="Gene3D" id="2.60.220.50">
    <property type="match status" value="1"/>
</dbReference>
<dbReference type="InterPro" id="IPR000203">
    <property type="entry name" value="GPS"/>
</dbReference>
<dbReference type="GeneTree" id="ENSGT00940000161541"/>
<evidence type="ECO:0000313" key="12">
    <source>
        <dbReference type="Proteomes" id="UP000694580"/>
    </source>
</evidence>
<evidence type="ECO:0000256" key="6">
    <source>
        <dbReference type="ARBA" id="ARBA00023157"/>
    </source>
</evidence>
<protein>
    <submittedName>
        <fullName evidence="11">Uncharacterized protein</fullName>
    </submittedName>
</protein>
<dbReference type="InterPro" id="IPR057244">
    <property type="entry name" value="GAIN_B"/>
</dbReference>
<dbReference type="Pfam" id="PF01825">
    <property type="entry name" value="GPS"/>
    <property type="match status" value="1"/>
</dbReference>
<dbReference type="PANTHER" id="PTHR45813">
    <property type="entry name" value="IG-LIKE DOMAIN-CONTAINING PROTEIN"/>
    <property type="match status" value="1"/>
</dbReference>
<feature type="transmembrane region" description="Helical" evidence="8">
    <location>
        <begin position="284"/>
        <end position="312"/>
    </location>
</feature>
<dbReference type="Proteomes" id="UP000694580">
    <property type="component" value="Chromosome 15"/>
</dbReference>
<feature type="transmembrane region" description="Helical" evidence="8">
    <location>
        <begin position="319"/>
        <end position="343"/>
    </location>
</feature>
<dbReference type="PRINTS" id="PR00249">
    <property type="entry name" value="GPCRSECRETIN"/>
</dbReference>
<keyword evidence="4 8" id="KW-1133">Transmembrane helix</keyword>
<dbReference type="Ensembl" id="ENSDCDT00010033851.1">
    <property type="protein sequence ID" value="ENSDCDP00010027371.1"/>
    <property type="gene ID" value="ENSDCDG00010017324.1"/>
</dbReference>
<dbReference type="PROSITE" id="PS50221">
    <property type="entry name" value="GAIN_B"/>
    <property type="match status" value="1"/>
</dbReference>
<dbReference type="InterPro" id="IPR017981">
    <property type="entry name" value="GPCR_2-like_7TM"/>
</dbReference>
<evidence type="ECO:0000259" key="9">
    <source>
        <dbReference type="PROSITE" id="PS50221"/>
    </source>
</evidence>
<feature type="domain" description="GAIN-B" evidence="9">
    <location>
        <begin position="57"/>
        <end position="201"/>
    </location>
</feature>